<evidence type="ECO:0000256" key="2">
    <source>
        <dbReference type="ARBA" id="ARBA00008133"/>
    </source>
</evidence>
<evidence type="ECO:0000256" key="9">
    <source>
        <dbReference type="RuleBase" id="RU366031"/>
    </source>
</evidence>
<dbReference type="PANTHER" id="PTHR38042:SF1">
    <property type="entry name" value="UROPORPHYRINOGEN-III SYNTHASE, CHLOROPLASTIC"/>
    <property type="match status" value="1"/>
</dbReference>
<dbReference type="CDD" id="cd06578">
    <property type="entry name" value="HemD"/>
    <property type="match status" value="1"/>
</dbReference>
<dbReference type="GO" id="GO:0004852">
    <property type="term" value="F:uroporphyrinogen-III synthase activity"/>
    <property type="evidence" value="ECO:0007669"/>
    <property type="project" value="UniProtKB-UniRule"/>
</dbReference>
<dbReference type="Proteomes" id="UP000501003">
    <property type="component" value="Chromosome"/>
</dbReference>
<evidence type="ECO:0000256" key="6">
    <source>
        <dbReference type="ARBA" id="ARBA00037589"/>
    </source>
</evidence>
<name>A0A7D4UDL7_9MICO</name>
<protein>
    <recommendedName>
        <fullName evidence="7 9">Uroporphyrinogen-III synthase</fullName>
        <ecNumber evidence="3 9">4.2.1.75</ecNumber>
    </recommendedName>
</protein>
<evidence type="ECO:0000256" key="3">
    <source>
        <dbReference type="ARBA" id="ARBA00013109"/>
    </source>
</evidence>
<evidence type="ECO:0000259" key="10">
    <source>
        <dbReference type="Pfam" id="PF02602"/>
    </source>
</evidence>
<dbReference type="UniPathway" id="UPA00251">
    <property type="reaction ID" value="UER00320"/>
</dbReference>
<reference evidence="11 12" key="1">
    <citation type="submission" date="2020-05" db="EMBL/GenBank/DDBJ databases">
        <title>Aquirufa sp. strain 15G-AUS-rot a new Aquirufa species.</title>
        <authorList>
            <person name="Pitt A."/>
            <person name="Hahn M.W."/>
        </authorList>
    </citation>
    <scope>NUCLEOTIDE SEQUENCE [LARGE SCALE GENOMIC DNA]</scope>
    <source>
        <strain evidence="11 12">15G-AUS-rot</strain>
    </source>
</reference>
<evidence type="ECO:0000313" key="12">
    <source>
        <dbReference type="Proteomes" id="UP000501003"/>
    </source>
</evidence>
<dbReference type="GO" id="GO:0006780">
    <property type="term" value="P:uroporphyrinogen III biosynthetic process"/>
    <property type="evidence" value="ECO:0007669"/>
    <property type="project" value="UniProtKB-UniRule"/>
</dbReference>
<comment type="catalytic activity">
    <reaction evidence="8 9">
        <text>hydroxymethylbilane = uroporphyrinogen III + H2O</text>
        <dbReference type="Rhea" id="RHEA:18965"/>
        <dbReference type="ChEBI" id="CHEBI:15377"/>
        <dbReference type="ChEBI" id="CHEBI:57308"/>
        <dbReference type="ChEBI" id="CHEBI:57845"/>
        <dbReference type="EC" id="4.2.1.75"/>
    </reaction>
</comment>
<evidence type="ECO:0000256" key="7">
    <source>
        <dbReference type="ARBA" id="ARBA00040167"/>
    </source>
</evidence>
<dbReference type="InterPro" id="IPR039793">
    <property type="entry name" value="UROS/Hem4"/>
</dbReference>
<dbReference type="InterPro" id="IPR036108">
    <property type="entry name" value="4pyrrol_syn_uPrphyn_synt_sf"/>
</dbReference>
<comment type="function">
    <text evidence="6 9">Catalyzes cyclization of the linear tetrapyrrole, hydroxymethylbilane, to the macrocyclic uroporphyrinogen III.</text>
</comment>
<gene>
    <name evidence="11" type="ORF">HRU87_06015</name>
</gene>
<dbReference type="EC" id="4.2.1.75" evidence="3 9"/>
<dbReference type="RefSeq" id="WP_173494011.1">
    <property type="nucleotide sequence ID" value="NZ_CP054056.1"/>
</dbReference>
<feature type="domain" description="Tetrapyrrole biosynthesis uroporphyrinogen III synthase" evidence="10">
    <location>
        <begin position="18"/>
        <end position="223"/>
    </location>
</feature>
<keyword evidence="4 9" id="KW-0456">Lyase</keyword>
<keyword evidence="12" id="KW-1185">Reference proteome</keyword>
<evidence type="ECO:0000256" key="4">
    <source>
        <dbReference type="ARBA" id="ARBA00023239"/>
    </source>
</evidence>
<dbReference type="InterPro" id="IPR003754">
    <property type="entry name" value="4pyrrol_synth_uPrphyn_synth"/>
</dbReference>
<dbReference type="Gene3D" id="3.40.50.10090">
    <property type="match status" value="2"/>
</dbReference>
<proteinExistence type="inferred from homology"/>
<dbReference type="EMBL" id="CP054056">
    <property type="protein sequence ID" value="QKJ25714.1"/>
    <property type="molecule type" value="Genomic_DNA"/>
</dbReference>
<sequence>MKALLIRPSRNENEATWLSRLGFQCVIDPYLTIQQFPNPMGAHRMFGALEDQRPKWFVNTSTNAFENFENQLPPQAFDRLDLRTIRFAAIGEATKNQLLAMGAPEVLVSSDFSAASLADQMLRTAPVRAVIPGGNLAMRAIPDAFTKAGLEVVSEVVYHTSITKPEPESAFQLRAGEFDLVVLRSPSAVRALFSYVPKPKTRFLCLGKATAAALQAQGYRPDFLTESGDQGEVETQLRAFAMERK</sequence>
<dbReference type="KEGG" id="aqg:HRU87_06015"/>
<dbReference type="AlphaFoldDB" id="A0A7D4UDL7"/>
<dbReference type="GO" id="GO:0006782">
    <property type="term" value="P:protoporphyrinogen IX biosynthetic process"/>
    <property type="evidence" value="ECO:0007669"/>
    <property type="project" value="UniProtKB-UniRule"/>
</dbReference>
<evidence type="ECO:0000256" key="8">
    <source>
        <dbReference type="ARBA" id="ARBA00048617"/>
    </source>
</evidence>
<accession>A0A7D4UDL7</accession>
<comment type="pathway">
    <text evidence="1 9">Porphyrin-containing compound metabolism; protoporphyrin-IX biosynthesis; coproporphyrinogen-III from 5-aminolevulinate: step 3/4.</text>
</comment>
<dbReference type="Pfam" id="PF02602">
    <property type="entry name" value="HEM4"/>
    <property type="match status" value="1"/>
</dbReference>
<comment type="similarity">
    <text evidence="2 9">Belongs to the uroporphyrinogen-III synthase family.</text>
</comment>
<dbReference type="PANTHER" id="PTHR38042">
    <property type="entry name" value="UROPORPHYRINOGEN-III SYNTHASE, CHLOROPLASTIC"/>
    <property type="match status" value="1"/>
</dbReference>
<evidence type="ECO:0000256" key="1">
    <source>
        <dbReference type="ARBA" id="ARBA00004772"/>
    </source>
</evidence>
<dbReference type="SUPFAM" id="SSF69618">
    <property type="entry name" value="HemD-like"/>
    <property type="match status" value="1"/>
</dbReference>
<evidence type="ECO:0000256" key="5">
    <source>
        <dbReference type="ARBA" id="ARBA00023244"/>
    </source>
</evidence>
<evidence type="ECO:0000313" key="11">
    <source>
        <dbReference type="EMBL" id="QKJ25714.1"/>
    </source>
</evidence>
<keyword evidence="5 9" id="KW-0627">Porphyrin biosynthesis</keyword>
<organism evidence="11 12">
    <name type="scientific">Aquiluna borgnonia</name>
    <dbReference type="NCBI Taxonomy" id="2499157"/>
    <lineage>
        <taxon>Bacteria</taxon>
        <taxon>Bacillati</taxon>
        <taxon>Actinomycetota</taxon>
        <taxon>Actinomycetes</taxon>
        <taxon>Micrococcales</taxon>
        <taxon>Microbacteriaceae</taxon>
        <taxon>Luna cluster</taxon>
        <taxon>Luna-1 subcluster</taxon>
        <taxon>Aquiluna</taxon>
    </lineage>
</organism>